<name>A0A0F0KMK1_9MICO</name>
<gene>
    <name evidence="1" type="ORF">RN51_02006</name>
</gene>
<comment type="caution">
    <text evidence="1">The sequence shown here is derived from an EMBL/GenBank/DDBJ whole genome shotgun (WGS) entry which is preliminary data.</text>
</comment>
<evidence type="ECO:0000313" key="1">
    <source>
        <dbReference type="EMBL" id="KJL22127.1"/>
    </source>
</evidence>
<proteinExistence type="predicted"/>
<protein>
    <submittedName>
        <fullName evidence="1">Uncharacterized protein</fullName>
    </submittedName>
</protein>
<sequence length="208" mass="22400">MGCFDAASAGTLGIHSAASAPCGVSMRSGGGSDVADDSMATLMAAIGCMADWRLVRTFTCEVVVREECGRVETFEMHAEPMHSSYSLVNTTSGIEESYVDASRTIVTDGMQVERMPNALLTEPLPARLAFPMALPIWSRRHDLYRMTGAEREGDLVTVALEHRTNPARSGTLTVDLDRSLAVKISAPTLGIEYRSIVPARSRFGTARA</sequence>
<dbReference type="EMBL" id="JYIV01000026">
    <property type="protein sequence ID" value="KJL22127.1"/>
    <property type="molecule type" value="Genomic_DNA"/>
</dbReference>
<dbReference type="Proteomes" id="UP000033725">
    <property type="component" value="Unassembled WGS sequence"/>
</dbReference>
<reference evidence="1 2" key="1">
    <citation type="submission" date="2015-02" db="EMBL/GenBank/DDBJ databases">
        <title>Draft genome sequences of ten Microbacterium spp. with emphasis on heavy metal contaminated environments.</title>
        <authorList>
            <person name="Corretto E."/>
        </authorList>
    </citation>
    <scope>NUCLEOTIDE SEQUENCE [LARGE SCALE GENOMIC DNA]</scope>
    <source>
        <strain evidence="1 2">BEL163</strain>
    </source>
</reference>
<dbReference type="PATRIC" id="fig|82380.10.peg.2018"/>
<dbReference type="AlphaFoldDB" id="A0A0F0KMK1"/>
<evidence type="ECO:0000313" key="2">
    <source>
        <dbReference type="Proteomes" id="UP000033725"/>
    </source>
</evidence>
<accession>A0A0F0KMK1</accession>
<organism evidence="1 2">
    <name type="scientific">Microbacterium oxydans</name>
    <dbReference type="NCBI Taxonomy" id="82380"/>
    <lineage>
        <taxon>Bacteria</taxon>
        <taxon>Bacillati</taxon>
        <taxon>Actinomycetota</taxon>
        <taxon>Actinomycetes</taxon>
        <taxon>Micrococcales</taxon>
        <taxon>Microbacteriaceae</taxon>
        <taxon>Microbacterium</taxon>
    </lineage>
</organism>